<gene>
    <name evidence="2" type="ORF">AcdelDRAFT_3474</name>
</gene>
<evidence type="ECO:0000313" key="2">
    <source>
        <dbReference type="EMBL" id="EER58950.1"/>
    </source>
</evidence>
<protein>
    <submittedName>
        <fullName evidence="2">Uncharacterized protein</fullName>
    </submittedName>
</protein>
<keyword evidence="3" id="KW-1185">Reference proteome</keyword>
<name>C5T994_ACIDE</name>
<accession>C5T994</accession>
<proteinExistence type="predicted"/>
<dbReference type="EMBL" id="ACQT01000181">
    <property type="protein sequence ID" value="EER58950.1"/>
    <property type="molecule type" value="Genomic_DNA"/>
</dbReference>
<sequence>MVDSGPTMPVCAAMPAPMRSIAIITMSTGTAVHRVALSTDSQTTSGATAAALRGRTSTNCSRQHRHATVVARPTSRSEPMRCTISPL</sequence>
<reference evidence="2 3" key="1">
    <citation type="submission" date="2009-05" db="EMBL/GenBank/DDBJ databases">
        <title>The draft genome of Acidovorax delafieldii 2AN.</title>
        <authorList>
            <consortium name="US DOE Joint Genome Institute (JGI-PGF)"/>
            <person name="Lucas S."/>
            <person name="Copeland A."/>
            <person name="Lapidus A."/>
            <person name="Glavina del Rio T."/>
            <person name="Tice H."/>
            <person name="Bruce D."/>
            <person name="Goodwin L."/>
            <person name="Pitluck S."/>
            <person name="Larimer F."/>
            <person name="Land M.L."/>
            <person name="Hauser L."/>
            <person name="Shelobolina E.S."/>
            <person name="Picardal F."/>
            <person name="Roden E."/>
            <person name="Emerson D."/>
        </authorList>
    </citation>
    <scope>NUCLEOTIDE SEQUENCE [LARGE SCALE GENOMIC DNA]</scope>
    <source>
        <strain evidence="2 3">2AN</strain>
    </source>
</reference>
<dbReference type="AlphaFoldDB" id="C5T994"/>
<evidence type="ECO:0000313" key="3">
    <source>
        <dbReference type="Proteomes" id="UP000003856"/>
    </source>
</evidence>
<evidence type="ECO:0000256" key="1">
    <source>
        <dbReference type="SAM" id="MobiDB-lite"/>
    </source>
</evidence>
<feature type="region of interest" description="Disordered" evidence="1">
    <location>
        <begin position="45"/>
        <end position="87"/>
    </location>
</feature>
<organism evidence="2 3">
    <name type="scientific">Acidovorax delafieldii 2AN</name>
    <dbReference type="NCBI Taxonomy" id="573060"/>
    <lineage>
        <taxon>Bacteria</taxon>
        <taxon>Pseudomonadati</taxon>
        <taxon>Pseudomonadota</taxon>
        <taxon>Betaproteobacteria</taxon>
        <taxon>Burkholderiales</taxon>
        <taxon>Comamonadaceae</taxon>
        <taxon>Acidovorax</taxon>
    </lineage>
</organism>
<dbReference type="Proteomes" id="UP000003856">
    <property type="component" value="Unassembled WGS sequence"/>
</dbReference>
<comment type="caution">
    <text evidence="2">The sequence shown here is derived from an EMBL/GenBank/DDBJ whole genome shotgun (WGS) entry which is preliminary data.</text>
</comment>